<protein>
    <submittedName>
        <fullName evidence="1">Uncharacterized protein</fullName>
    </submittedName>
</protein>
<organism evidence="1 2">
    <name type="scientific">Corynebacterium aurimucosum (strain ATCC 700975 / DSM 44827 / CIP 107346 / CN-1)</name>
    <name type="common">Corynebacterium nigricans</name>
    <dbReference type="NCBI Taxonomy" id="548476"/>
    <lineage>
        <taxon>Bacteria</taxon>
        <taxon>Bacillati</taxon>
        <taxon>Actinomycetota</taxon>
        <taxon>Actinomycetes</taxon>
        <taxon>Mycobacteriales</taxon>
        <taxon>Corynebacteriaceae</taxon>
        <taxon>Corynebacterium</taxon>
    </lineage>
</organism>
<evidence type="ECO:0000313" key="2">
    <source>
        <dbReference type="Proteomes" id="UP000002077"/>
    </source>
</evidence>
<keyword evidence="2" id="KW-1185">Reference proteome</keyword>
<dbReference type="Proteomes" id="UP000002077">
    <property type="component" value="Chromosome"/>
</dbReference>
<evidence type="ECO:0000313" key="1">
    <source>
        <dbReference type="EMBL" id="ACP33361.1"/>
    </source>
</evidence>
<dbReference type="KEGG" id="car:cauri_1768"/>
<accession>C3PHQ7</accession>
<dbReference type="eggNOG" id="ENOG5031KUD">
    <property type="taxonomic scope" value="Bacteria"/>
</dbReference>
<gene>
    <name evidence="1" type="ordered locus">cauri_1768</name>
</gene>
<dbReference type="InterPro" id="IPR045633">
    <property type="entry name" value="DUF6414"/>
</dbReference>
<proteinExistence type="predicted"/>
<dbReference type="EMBL" id="CP001601">
    <property type="protein sequence ID" value="ACP33361.1"/>
    <property type="molecule type" value="Genomic_DNA"/>
</dbReference>
<reference evidence="1 2" key="1">
    <citation type="journal article" date="2010" name="BMC Genomics">
        <title>Complete genome sequence and lifestyle of black-pigmented Corynebacterium aurimucosum ATCC 700975 (formerly C. nigricans CN-1) isolated from a vaginal swab of a woman with spontaneous abortion.</title>
        <authorList>
            <person name="Trost E."/>
            <person name="Gotker S."/>
            <person name="Schneider J."/>
            <person name="Schneiker-Bekel S."/>
            <person name="Szczepanowski R."/>
            <person name="Tilker A."/>
            <person name="Viehoever P."/>
            <person name="Arnold W."/>
            <person name="Bekel T."/>
            <person name="Blom J."/>
            <person name="Gartemann K.H."/>
            <person name="Linke B."/>
            <person name="Goesmann A."/>
            <person name="Puhler A."/>
            <person name="Shukla S.K."/>
            <person name="Tauch A."/>
        </authorList>
    </citation>
    <scope>NUCLEOTIDE SEQUENCE [LARGE SCALE GENOMIC DNA]</scope>
    <source>
        <strain evidence="2">ATCC 700975 / DSM 44827 / CIP 107346 / CN-1</strain>
    </source>
</reference>
<name>C3PHQ7_CORA7</name>
<dbReference type="HOGENOM" id="CLU_062792_0_0_11"/>
<dbReference type="AlphaFoldDB" id="C3PHQ7"/>
<sequence>MGRFAFILICRLSFSERRAIQRDIAAIRARRALMRTPTRSAVHQLKQSERISIRQFYLLQFGFRARRTAVRIALMVNSLPESNVPDVRDYLFVDRQRVGSLLAQFADGLPESETQSKSRSKRLSANLAKIFSGQSEVGQSEAQTLALADLHVSQLEEAAQALDMLADISDLMANRKKWLRGKVRSRLQPGMLLRVTAMTQISDIATILELMSKLDQNFGSGSENAFEAMLDQIRSLYGESITVSIWPNGDDANDGMFVGELPYDLGFGPTRRELILSQVGPGPAELTTLMQISAVPTEKDKNHALGTWISELASMATKAVENDQLDRRVLDKTIASLGLVLAHSGFVAAPKWPAISVLPLAIYRNVMPTPQLDV</sequence>
<dbReference type="Pfam" id="PF19952">
    <property type="entry name" value="DUF6414"/>
    <property type="match status" value="1"/>
</dbReference>